<dbReference type="GO" id="GO:0006629">
    <property type="term" value="P:lipid metabolic process"/>
    <property type="evidence" value="ECO:0007669"/>
    <property type="project" value="UniProtKB-KW"/>
</dbReference>
<dbReference type="AlphaFoldDB" id="A0A0M9VN27"/>
<reference evidence="12 13" key="1">
    <citation type="submission" date="2015-07" db="EMBL/GenBank/DDBJ databases">
        <title>Draft Genome Sequence of Malassezia furfur CBS1878 and Malassezia pachydermatis CBS1879.</title>
        <authorList>
            <person name="Triana S."/>
            <person name="Ohm R."/>
            <person name="Gonzalez A."/>
            <person name="DeCock H."/>
            <person name="Restrepo S."/>
            <person name="Celis A."/>
        </authorList>
    </citation>
    <scope>NUCLEOTIDE SEQUENCE [LARGE SCALE GENOMIC DNA]</scope>
    <source>
        <strain evidence="12 13">CBS 1879</strain>
    </source>
</reference>
<comment type="caution">
    <text evidence="12">The sequence shown here is derived from an EMBL/GenBank/DDBJ whole genome shotgun (WGS) entry which is preliminary data.</text>
</comment>
<dbReference type="GO" id="GO:0019888">
    <property type="term" value="F:protein phosphatase regulator activity"/>
    <property type="evidence" value="ECO:0007669"/>
    <property type="project" value="InterPro"/>
</dbReference>
<dbReference type="RefSeq" id="XP_017990507.1">
    <property type="nucleotide sequence ID" value="XM_018135026.1"/>
</dbReference>
<evidence type="ECO:0000256" key="5">
    <source>
        <dbReference type="ARBA" id="ARBA00022692"/>
    </source>
</evidence>
<gene>
    <name evidence="12" type="ORF">Malapachy_0509</name>
</gene>
<evidence type="ECO:0000313" key="12">
    <source>
        <dbReference type="EMBL" id="KOS12875.1"/>
    </source>
</evidence>
<evidence type="ECO:0000256" key="1">
    <source>
        <dbReference type="ARBA" id="ARBA00004232"/>
    </source>
</evidence>
<evidence type="ECO:0000256" key="9">
    <source>
        <dbReference type="ARBA" id="ARBA00023242"/>
    </source>
</evidence>
<keyword evidence="5 11" id="KW-0812">Transmembrane</keyword>
<evidence type="ECO:0000256" key="2">
    <source>
        <dbReference type="ARBA" id="ARBA00004496"/>
    </source>
</evidence>
<name>A0A0M9VN27_9BASI</name>
<dbReference type="Pfam" id="PF03907">
    <property type="entry name" value="Spo7"/>
    <property type="match status" value="1"/>
</dbReference>
<protein>
    <recommendedName>
        <fullName evidence="10">Transmembrane protein 188</fullName>
    </recommendedName>
</protein>
<dbReference type="GeneID" id="28726901"/>
<evidence type="ECO:0000256" key="8">
    <source>
        <dbReference type="ARBA" id="ARBA00023136"/>
    </source>
</evidence>
<dbReference type="VEuPathDB" id="FungiDB:Malapachy_0509"/>
<keyword evidence="7" id="KW-0443">Lipid metabolism</keyword>
<comment type="similarity">
    <text evidence="3">Belongs to the CNEP1R1 family.</text>
</comment>
<dbReference type="GO" id="GO:0005737">
    <property type="term" value="C:cytoplasm"/>
    <property type="evidence" value="ECO:0007669"/>
    <property type="project" value="UniProtKB-SubCell"/>
</dbReference>
<dbReference type="PANTHER" id="PTHR20996">
    <property type="entry name" value="NUCLEAR ENVELOPE PHOSPHATASE-REGULATORY SUBUNIT 1"/>
    <property type="match status" value="1"/>
</dbReference>
<dbReference type="PANTHER" id="PTHR20996:SF1">
    <property type="entry name" value="NUCLEAR ENVELOPE PHOSPHATASE-REGULATORY SUBUNIT 1"/>
    <property type="match status" value="1"/>
</dbReference>
<keyword evidence="6 11" id="KW-1133">Transmembrane helix</keyword>
<feature type="transmembrane region" description="Helical" evidence="11">
    <location>
        <begin position="53"/>
        <end position="72"/>
    </location>
</feature>
<evidence type="ECO:0000256" key="7">
    <source>
        <dbReference type="ARBA" id="ARBA00023098"/>
    </source>
</evidence>
<evidence type="ECO:0000256" key="11">
    <source>
        <dbReference type="SAM" id="Phobius"/>
    </source>
</evidence>
<dbReference type="GO" id="GO:0031965">
    <property type="term" value="C:nuclear membrane"/>
    <property type="evidence" value="ECO:0007669"/>
    <property type="project" value="UniProtKB-SubCell"/>
</dbReference>
<comment type="subcellular location">
    <subcellularLocation>
        <location evidence="2">Cytoplasm</location>
    </subcellularLocation>
    <subcellularLocation>
        <location evidence="1">Nucleus membrane</location>
        <topology evidence="1">Multi-pass membrane protein</topology>
    </subcellularLocation>
</comment>
<keyword evidence="13" id="KW-1185">Reference proteome</keyword>
<accession>A0A0M9VN27</accession>
<evidence type="ECO:0000256" key="10">
    <source>
        <dbReference type="ARBA" id="ARBA00030458"/>
    </source>
</evidence>
<evidence type="ECO:0000313" key="13">
    <source>
        <dbReference type="Proteomes" id="UP000037751"/>
    </source>
</evidence>
<dbReference type="Proteomes" id="UP000037751">
    <property type="component" value="Unassembled WGS sequence"/>
</dbReference>
<dbReference type="InterPro" id="IPR005605">
    <property type="entry name" value="Spo7"/>
</dbReference>
<keyword evidence="9" id="KW-0539">Nucleus</keyword>
<dbReference type="EMBL" id="LGAV01000008">
    <property type="protein sequence ID" value="KOS12875.1"/>
    <property type="molecule type" value="Genomic_DNA"/>
</dbReference>
<evidence type="ECO:0000256" key="3">
    <source>
        <dbReference type="ARBA" id="ARBA00010998"/>
    </source>
</evidence>
<sequence length="112" mass="12987">MAGLPNKEVPSLLAPDFYTPMPNTAAFRDLLIFEERLKQNAARMKERKNKYQTFLIVLCLFIVWLTYLFLFATPQIYPSSESIPAHIQHVPKYANCAIMALLDNLDLFSTWF</sequence>
<dbReference type="OrthoDB" id="5599171at2759"/>
<evidence type="ECO:0000256" key="6">
    <source>
        <dbReference type="ARBA" id="ARBA00022989"/>
    </source>
</evidence>
<organism evidence="12 13">
    <name type="scientific">Malassezia pachydermatis</name>
    <dbReference type="NCBI Taxonomy" id="77020"/>
    <lineage>
        <taxon>Eukaryota</taxon>
        <taxon>Fungi</taxon>
        <taxon>Dikarya</taxon>
        <taxon>Basidiomycota</taxon>
        <taxon>Ustilaginomycotina</taxon>
        <taxon>Malasseziomycetes</taxon>
        <taxon>Malasseziales</taxon>
        <taxon>Malasseziaceae</taxon>
        <taxon>Malassezia</taxon>
    </lineage>
</organism>
<evidence type="ECO:0000256" key="4">
    <source>
        <dbReference type="ARBA" id="ARBA00022490"/>
    </source>
</evidence>
<dbReference type="InterPro" id="IPR019168">
    <property type="entry name" value="NEP1-R1"/>
</dbReference>
<keyword evidence="4" id="KW-0963">Cytoplasm</keyword>
<keyword evidence="8 11" id="KW-0472">Membrane</keyword>
<proteinExistence type="inferred from homology"/>
<dbReference type="GO" id="GO:0071595">
    <property type="term" value="C:Nem1-Spo7 phosphatase complex"/>
    <property type="evidence" value="ECO:0007669"/>
    <property type="project" value="InterPro"/>
</dbReference>
<dbReference type="STRING" id="77020.A0A0M9VN27"/>